<dbReference type="SUPFAM" id="SSF51126">
    <property type="entry name" value="Pectin lyase-like"/>
    <property type="match status" value="1"/>
</dbReference>
<name>A0ABQ9XXU4_9EUKA</name>
<keyword evidence="3" id="KW-1185">Reference proteome</keyword>
<dbReference type="EMBL" id="JARBJD010000057">
    <property type="protein sequence ID" value="KAK2956313.1"/>
    <property type="molecule type" value="Genomic_DNA"/>
</dbReference>
<evidence type="ECO:0000256" key="1">
    <source>
        <dbReference type="SAM" id="MobiDB-lite"/>
    </source>
</evidence>
<dbReference type="Proteomes" id="UP001281761">
    <property type="component" value="Unassembled WGS sequence"/>
</dbReference>
<reference evidence="2 3" key="1">
    <citation type="journal article" date="2022" name="bioRxiv">
        <title>Genomics of Preaxostyla Flagellates Illuminates Evolutionary Transitions and the Path Towards Mitochondrial Loss.</title>
        <authorList>
            <person name="Novak L.V.F."/>
            <person name="Treitli S.C."/>
            <person name="Pyrih J."/>
            <person name="Halakuc P."/>
            <person name="Pipaliya S.V."/>
            <person name="Vacek V."/>
            <person name="Brzon O."/>
            <person name="Soukal P."/>
            <person name="Eme L."/>
            <person name="Dacks J.B."/>
            <person name="Karnkowska A."/>
            <person name="Elias M."/>
            <person name="Hampl V."/>
        </authorList>
    </citation>
    <scope>NUCLEOTIDE SEQUENCE [LARGE SCALE GENOMIC DNA]</scope>
    <source>
        <strain evidence="2">NAU3</strain>
        <tissue evidence="2">Gut</tissue>
    </source>
</reference>
<feature type="region of interest" description="Disordered" evidence="1">
    <location>
        <begin position="1591"/>
        <end position="1644"/>
    </location>
</feature>
<sequence>MIDVQNSSLTLRSWRLDAGETGTTICVVLRSSVDLFDSEILSNMECAGFLLADSGGSGESQIMIVGSHHKSSTPKAILPLVRRVYEQRNHNFGHLKPNEDTLASGWRERELITGVGLSFASTHFPLGTGPLFSFDGRILSENDNSNFIGGIETVLTRSTFENVTSNSRWDYEKERGEGSWVWERVVGCSVHRSTNHDMGTALCGTRLGGNLACLNTSFSSCVRTPNSEIDIKHENITKTHIGRTVLKYPSATTSVRFSLCTFNSMTLTVSTNEGGSAINLFNTASSLTITQCFFHKCTCPTQGDDGGAVRLWDSRADCPVSLSSCSFTECGVSGTGGTFGGSLSCDSKSPLSISNCFFEKSKSLACDGAVSIWNFQPATLSNCAFVSCTSATLGGAMGVHYPSSIDFSFLQFRGCSSSGSADPSDVLFDAMWNDKVNTNTVKSCDSTSAVPRIYLASESGEYGDGSALVPTPSSTPQVTVKVTFSGNTATVTASANPAVKGTMGILLKGSNVPRLIHVQFGSASVLSMSGSAEVSSGVNGVLPEATYSLHVSSVAASCFVSSSVTAAISTLKDANTTKLVLLGINLGEGSYSMLIQNGYDTFNISLSRSDSMTLSGEALLHPLDTSERLEWETEYEVKKVMCLPPSSLTEISVPLSKTIKFRTPTEPARIMTARRVDLNSRLDALYVSFTASSLPNGAGTVRVKLRSIDMFVEGQLFIISPSECLAEFEVAWEEHLDYLSFGDMYNVESATINSVPIVIDSDLSFPVPYPPVITSFVLPSECSSDSFSISVEGWDLPSLETFVVALSSSKSFEITFHDDTTGTGTIKAGLPSEIQFNTTYSIESVTKEYDHVLFNQTSLKTPLGPTLETVSTVLNASNKNNVIFTLTGLRMMTGQHTLTFVEQGQSTPITVAVSIDTVTTGSGEEVVFGGSKLKYGTTYTISSLTSDTLHFALDGSLTFRTPDEPARLMKIKTDMDDGLNSTTLTLSSRSLTVGGKYEIKETGTPLSSSNTAQETTFSFTAASSTQNLVVLPLYPFDDAKLKYGHSYSVDWMKVVGGASILVETETCVFVTPNEPARICSCTGAVLNKDRSKVTITFEGRALTGSLGSIWVSFGGTFWKSSSTRQLSETRCEADFLVSEDQNEAHLEYEGEYVVCLKPDEPSTLFVDSGITVRIPAPPRVTSIDSVFVNSLQSMCKIHVRGTDFEVGPKFEVTLNDSIRFTVTFKTSTEGESEAVSIGQKGQLKHNTTYTLTEIKPIRDDGGLVLLSGTLSLTTKERTMVEVVVREGGSDATEECGTIGNPCGSVMAGWRVGEEAGIERVVVKIDESGGFGGRVVVGEKNLEIGGLFEGENELKVSSGDMGEHEKEDLISVSGGRIEIVGVTLCLPRSPLLGERRMGSVVSGFGECVVRSVVIVEAWKGEGVGIGLVSWLGGSLSVEQIAMEGVEMESETILVNCSSSKKDVSFEMAESRFIGVGTRNAELVRFSSKSIESHFEMRDCVFVSTQRVENGEVGDGMGVIVVETSQEKTEISKCVFSECGTVEGKRESPKKGATLVVRIGSGKVGNRKDVSLLQNVLVDSCVSWNGRNHRRTLTRHHRPFHPSSQTTKEFSPFPLSPKPILSTTNLNPSQNPSLSCSQNSKHHNLQ</sequence>
<protein>
    <submittedName>
        <fullName evidence="2">Uncharacterized protein</fullName>
    </submittedName>
</protein>
<gene>
    <name evidence="2" type="ORF">BLNAU_8680</name>
</gene>
<organism evidence="2 3">
    <name type="scientific">Blattamonas nauphoetae</name>
    <dbReference type="NCBI Taxonomy" id="2049346"/>
    <lineage>
        <taxon>Eukaryota</taxon>
        <taxon>Metamonada</taxon>
        <taxon>Preaxostyla</taxon>
        <taxon>Oxymonadida</taxon>
        <taxon>Blattamonas</taxon>
    </lineage>
</organism>
<evidence type="ECO:0000313" key="2">
    <source>
        <dbReference type="EMBL" id="KAK2956313.1"/>
    </source>
</evidence>
<comment type="caution">
    <text evidence="2">The sequence shown here is derived from an EMBL/GenBank/DDBJ whole genome shotgun (WGS) entry which is preliminary data.</text>
</comment>
<proteinExistence type="predicted"/>
<accession>A0ABQ9XXU4</accession>
<feature type="compositionally biased region" description="Polar residues" evidence="1">
    <location>
        <begin position="1619"/>
        <end position="1637"/>
    </location>
</feature>
<evidence type="ECO:0000313" key="3">
    <source>
        <dbReference type="Proteomes" id="UP001281761"/>
    </source>
</evidence>
<dbReference type="InterPro" id="IPR011050">
    <property type="entry name" value="Pectin_lyase_fold/virulence"/>
</dbReference>